<evidence type="ECO:0000313" key="8">
    <source>
        <dbReference type="EMBL" id="KNE72037.1"/>
    </source>
</evidence>
<dbReference type="EMBL" id="GG745376">
    <property type="protein sequence ID" value="KNE72037.1"/>
    <property type="molecule type" value="Genomic_DNA"/>
</dbReference>
<keyword evidence="2" id="KW-0349">Heme</keyword>
<comment type="subcellular location">
    <subcellularLocation>
        <location evidence="1">Endoplasmic reticulum</location>
    </subcellularLocation>
</comment>
<dbReference type="GO" id="GO:0016020">
    <property type="term" value="C:membrane"/>
    <property type="evidence" value="ECO:0007669"/>
    <property type="project" value="TreeGrafter"/>
</dbReference>
<dbReference type="Gene3D" id="3.10.120.10">
    <property type="entry name" value="Cytochrome b5-like heme/steroid binding domain"/>
    <property type="match status" value="1"/>
</dbReference>
<reference evidence="8 9" key="1">
    <citation type="submission" date="2009-11" db="EMBL/GenBank/DDBJ databases">
        <title>Annotation of Allomyces macrogynus ATCC 38327.</title>
        <authorList>
            <consortium name="The Broad Institute Genome Sequencing Platform"/>
            <person name="Russ C."/>
            <person name="Cuomo C."/>
            <person name="Burger G."/>
            <person name="Gray M.W."/>
            <person name="Holland P.W.H."/>
            <person name="King N."/>
            <person name="Lang F.B.F."/>
            <person name="Roger A.J."/>
            <person name="Ruiz-Trillo I."/>
            <person name="Young S.K."/>
            <person name="Zeng Q."/>
            <person name="Gargeya S."/>
            <person name="Fitzgerald M."/>
            <person name="Haas B."/>
            <person name="Abouelleil A."/>
            <person name="Alvarado L."/>
            <person name="Arachchi H.M."/>
            <person name="Berlin A."/>
            <person name="Chapman S.B."/>
            <person name="Gearin G."/>
            <person name="Goldberg J."/>
            <person name="Griggs A."/>
            <person name="Gujja S."/>
            <person name="Hansen M."/>
            <person name="Heiman D."/>
            <person name="Howarth C."/>
            <person name="Larimer J."/>
            <person name="Lui A."/>
            <person name="MacDonald P.J.P."/>
            <person name="McCowen C."/>
            <person name="Montmayeur A."/>
            <person name="Murphy C."/>
            <person name="Neiman D."/>
            <person name="Pearson M."/>
            <person name="Priest M."/>
            <person name="Roberts A."/>
            <person name="Saif S."/>
            <person name="Shea T."/>
            <person name="Sisk P."/>
            <person name="Stolte C."/>
            <person name="Sykes S."/>
            <person name="Wortman J."/>
            <person name="Nusbaum C."/>
            <person name="Birren B."/>
        </authorList>
    </citation>
    <scope>NUCLEOTIDE SEQUENCE [LARGE SCALE GENOMIC DNA]</scope>
    <source>
        <strain evidence="8 9">ATCC 38327</strain>
    </source>
</reference>
<dbReference type="InterPro" id="IPR050577">
    <property type="entry name" value="MAPR/NEUFC/NENF-like"/>
</dbReference>
<evidence type="ECO:0000256" key="4">
    <source>
        <dbReference type="ARBA" id="ARBA00022824"/>
    </source>
</evidence>
<evidence type="ECO:0000256" key="1">
    <source>
        <dbReference type="ARBA" id="ARBA00004240"/>
    </source>
</evidence>
<dbReference type="STRING" id="578462.A0A0L0TBB2"/>
<proteinExistence type="inferred from homology"/>
<dbReference type="eggNOG" id="KOG1110">
    <property type="taxonomic scope" value="Eukaryota"/>
</dbReference>
<dbReference type="Proteomes" id="UP000054350">
    <property type="component" value="Unassembled WGS sequence"/>
</dbReference>
<reference evidence="9" key="2">
    <citation type="submission" date="2009-11" db="EMBL/GenBank/DDBJ databases">
        <title>The Genome Sequence of Allomyces macrogynus strain ATCC 38327.</title>
        <authorList>
            <consortium name="The Broad Institute Genome Sequencing Platform"/>
            <person name="Russ C."/>
            <person name="Cuomo C."/>
            <person name="Shea T."/>
            <person name="Young S.K."/>
            <person name="Zeng Q."/>
            <person name="Koehrsen M."/>
            <person name="Haas B."/>
            <person name="Borodovsky M."/>
            <person name="Guigo R."/>
            <person name="Alvarado L."/>
            <person name="Berlin A."/>
            <person name="Borenstein D."/>
            <person name="Chen Z."/>
            <person name="Engels R."/>
            <person name="Freedman E."/>
            <person name="Gellesch M."/>
            <person name="Goldberg J."/>
            <person name="Griggs A."/>
            <person name="Gujja S."/>
            <person name="Heiman D."/>
            <person name="Hepburn T."/>
            <person name="Howarth C."/>
            <person name="Jen D."/>
            <person name="Larson L."/>
            <person name="Lewis B."/>
            <person name="Mehta T."/>
            <person name="Park D."/>
            <person name="Pearson M."/>
            <person name="Roberts A."/>
            <person name="Saif S."/>
            <person name="Shenoy N."/>
            <person name="Sisk P."/>
            <person name="Stolte C."/>
            <person name="Sykes S."/>
            <person name="Walk T."/>
            <person name="White J."/>
            <person name="Yandava C."/>
            <person name="Burger G."/>
            <person name="Gray M.W."/>
            <person name="Holland P.W.H."/>
            <person name="King N."/>
            <person name="Lang F.B.F."/>
            <person name="Roger A.J."/>
            <person name="Ruiz-Trillo I."/>
            <person name="Lander E."/>
            <person name="Nusbaum C."/>
        </authorList>
    </citation>
    <scope>NUCLEOTIDE SEQUENCE [LARGE SCALE GENOMIC DNA]</scope>
    <source>
        <strain evidence="9">ATCC 38327</strain>
    </source>
</reference>
<keyword evidence="4" id="KW-0256">Endoplasmic reticulum</keyword>
<dbReference type="OrthoDB" id="10257697at2759"/>
<dbReference type="PANTHER" id="PTHR10281">
    <property type="entry name" value="MEMBRANE-ASSOCIATED PROGESTERONE RECEPTOR COMPONENT-RELATED"/>
    <property type="match status" value="1"/>
</dbReference>
<dbReference type="SMART" id="SM01117">
    <property type="entry name" value="Cyt-b5"/>
    <property type="match status" value="1"/>
</dbReference>
<dbReference type="FunFam" id="3.10.120.10:FF:000003">
    <property type="entry name" value="membrane-associated progesterone receptor component 1"/>
    <property type="match status" value="1"/>
</dbReference>
<dbReference type="AlphaFoldDB" id="A0A0L0TBB2"/>
<dbReference type="VEuPathDB" id="FungiDB:AMAG_15980"/>
<dbReference type="InterPro" id="IPR036400">
    <property type="entry name" value="Cyt_B5-like_heme/steroid_sf"/>
</dbReference>
<accession>A0A0L0TBB2</accession>
<keyword evidence="5" id="KW-0408">Iron</keyword>
<feature type="domain" description="Cytochrome b5 heme-binding" evidence="7">
    <location>
        <begin position="109"/>
        <end position="210"/>
    </location>
</feature>
<protein>
    <recommendedName>
        <fullName evidence="7">Cytochrome b5 heme-binding domain-containing protein</fullName>
    </recommendedName>
</protein>
<evidence type="ECO:0000256" key="5">
    <source>
        <dbReference type="ARBA" id="ARBA00023004"/>
    </source>
</evidence>
<dbReference type="SUPFAM" id="SSF55856">
    <property type="entry name" value="Cytochrome b5-like heme/steroid binding domain"/>
    <property type="match status" value="1"/>
</dbReference>
<sequence length="218" mass="23709">MIHHQGPCFQDLRASRRDSLQFLARPVHDVHPPMSSTHRSITMPATATALLDSASLALTSPVNAALAAALALYLWRVWWPSSSWATDLAASADRAPNLDATEPILIRSFTPRELAFYDGKQTDKIYVSVLGRVFDVTAGKAFYGPGGPYGNFAGRDASRGLSKHSFDVSMLTPIDQPIDSLADLTPDERAAVADWAGHFATKYTHVGFLVEPNADTQK</sequence>
<keyword evidence="9" id="KW-1185">Reference proteome</keyword>
<dbReference type="InterPro" id="IPR001199">
    <property type="entry name" value="Cyt_B5-like_heme/steroid-bd"/>
</dbReference>
<dbReference type="GO" id="GO:0005783">
    <property type="term" value="C:endoplasmic reticulum"/>
    <property type="evidence" value="ECO:0007669"/>
    <property type="project" value="UniProtKB-SubCell"/>
</dbReference>
<keyword evidence="3" id="KW-0479">Metal-binding</keyword>
<comment type="similarity">
    <text evidence="6">Belongs to the cytochrome b5 family. MAPR subfamily.</text>
</comment>
<name>A0A0L0TBB2_ALLM3</name>
<dbReference type="GO" id="GO:0020037">
    <property type="term" value="F:heme binding"/>
    <property type="evidence" value="ECO:0007669"/>
    <property type="project" value="UniProtKB-ARBA"/>
</dbReference>
<evidence type="ECO:0000256" key="6">
    <source>
        <dbReference type="ARBA" id="ARBA00038357"/>
    </source>
</evidence>
<organism evidence="8 9">
    <name type="scientific">Allomyces macrogynus (strain ATCC 38327)</name>
    <name type="common">Allomyces javanicus var. macrogynus</name>
    <dbReference type="NCBI Taxonomy" id="578462"/>
    <lineage>
        <taxon>Eukaryota</taxon>
        <taxon>Fungi</taxon>
        <taxon>Fungi incertae sedis</taxon>
        <taxon>Blastocladiomycota</taxon>
        <taxon>Blastocladiomycetes</taxon>
        <taxon>Blastocladiales</taxon>
        <taxon>Blastocladiaceae</taxon>
        <taxon>Allomyces</taxon>
    </lineage>
</organism>
<evidence type="ECO:0000313" key="9">
    <source>
        <dbReference type="Proteomes" id="UP000054350"/>
    </source>
</evidence>
<dbReference type="PANTHER" id="PTHR10281:SF72">
    <property type="entry name" value="NEUDESIN"/>
    <property type="match status" value="1"/>
</dbReference>
<evidence type="ECO:0000256" key="3">
    <source>
        <dbReference type="ARBA" id="ARBA00022723"/>
    </source>
</evidence>
<evidence type="ECO:0000256" key="2">
    <source>
        <dbReference type="ARBA" id="ARBA00022617"/>
    </source>
</evidence>
<gene>
    <name evidence="8" type="ORF">AMAG_15980</name>
</gene>
<dbReference type="GO" id="GO:0046872">
    <property type="term" value="F:metal ion binding"/>
    <property type="evidence" value="ECO:0007669"/>
    <property type="project" value="UniProtKB-KW"/>
</dbReference>
<evidence type="ECO:0000259" key="7">
    <source>
        <dbReference type="SMART" id="SM01117"/>
    </source>
</evidence>
<dbReference type="Pfam" id="PF00173">
    <property type="entry name" value="Cyt-b5"/>
    <property type="match status" value="1"/>
</dbReference>